<keyword evidence="11 12" id="KW-0807">Transducer</keyword>
<evidence type="ECO:0000256" key="4">
    <source>
        <dbReference type="ARBA" id="ARBA00022692"/>
    </source>
</evidence>
<keyword evidence="6 12" id="KW-0297">G-protein coupled receptor</keyword>
<protein>
    <submittedName>
        <fullName evidence="16 17">Allatostatin-A receptor isoform X1</fullName>
    </submittedName>
</protein>
<dbReference type="GeneID" id="105269635"/>
<feature type="transmembrane region" description="Helical" evidence="13">
    <location>
        <begin position="78"/>
        <end position="102"/>
    </location>
</feature>
<feature type="domain" description="G-protein coupled receptors family 1 profile" evidence="14">
    <location>
        <begin position="56"/>
        <end position="333"/>
    </location>
</feature>
<dbReference type="PRINTS" id="PR01012">
    <property type="entry name" value="NRPEPTIDEYR"/>
</dbReference>
<dbReference type="GO" id="GO:0005886">
    <property type="term" value="C:plasma membrane"/>
    <property type="evidence" value="ECO:0007669"/>
    <property type="project" value="UniProtKB-SubCell"/>
</dbReference>
<keyword evidence="7 13" id="KW-0472">Membrane</keyword>
<feature type="transmembrane region" description="Helical" evidence="13">
    <location>
        <begin position="277"/>
        <end position="299"/>
    </location>
</feature>
<dbReference type="PROSITE" id="PS00237">
    <property type="entry name" value="G_PROTEIN_RECEP_F1_1"/>
    <property type="match status" value="1"/>
</dbReference>
<dbReference type="OrthoDB" id="2132067at2759"/>
<evidence type="ECO:0000256" key="9">
    <source>
        <dbReference type="ARBA" id="ARBA00023170"/>
    </source>
</evidence>
<evidence type="ECO:0000256" key="8">
    <source>
        <dbReference type="ARBA" id="ARBA00023157"/>
    </source>
</evidence>
<keyword evidence="10" id="KW-0325">Glycoprotein</keyword>
<dbReference type="AlphaFoldDB" id="A0A9R1U440"/>
<dbReference type="KEGG" id="fas:105269635"/>
<dbReference type="Proteomes" id="UP000694866">
    <property type="component" value="Unplaced"/>
</dbReference>
<dbReference type="RefSeq" id="XP_011308336.1">
    <property type="nucleotide sequence ID" value="XM_011310034.1"/>
</dbReference>
<feature type="transmembrane region" description="Helical" evidence="13">
    <location>
        <begin position="114"/>
        <end position="135"/>
    </location>
</feature>
<dbReference type="CTD" id="44126"/>
<accession>A0A9R1U5W2</accession>
<dbReference type="PANTHER" id="PTHR45695:SF23">
    <property type="entry name" value="GALANIN-LIKE G-PROTEIN COUPLED RECEPTOR NPR-9"/>
    <property type="match status" value="1"/>
</dbReference>
<keyword evidence="8" id="KW-1015">Disulfide bond</keyword>
<feature type="transmembrane region" description="Helical" evidence="13">
    <location>
        <begin position="156"/>
        <end position="177"/>
    </location>
</feature>
<evidence type="ECO:0000313" key="16">
    <source>
        <dbReference type="RefSeq" id="XP_011308336.1"/>
    </source>
</evidence>
<evidence type="ECO:0000256" key="10">
    <source>
        <dbReference type="ARBA" id="ARBA00023180"/>
    </source>
</evidence>
<evidence type="ECO:0000313" key="15">
    <source>
        <dbReference type="Proteomes" id="UP000694866"/>
    </source>
</evidence>
<dbReference type="PRINTS" id="PR00237">
    <property type="entry name" value="GPCRRHODOPSN"/>
</dbReference>
<dbReference type="CDD" id="cd15096">
    <property type="entry name" value="7tmA_AstA_R_insect"/>
    <property type="match status" value="1"/>
</dbReference>
<dbReference type="SMART" id="SM01381">
    <property type="entry name" value="7TM_GPCR_Srsx"/>
    <property type="match status" value="1"/>
</dbReference>
<dbReference type="Pfam" id="PF00001">
    <property type="entry name" value="7tm_1"/>
    <property type="match status" value="2"/>
</dbReference>
<keyword evidence="9 12" id="KW-0675">Receptor</keyword>
<comment type="subcellular location">
    <subcellularLocation>
        <location evidence="1">Cell membrane</location>
        <topology evidence="1">Multi-pass membrane protein</topology>
    </subcellularLocation>
</comment>
<comment type="similarity">
    <text evidence="2 12">Belongs to the G-protein coupled receptor 1 family.</text>
</comment>
<keyword evidence="3" id="KW-1003">Cell membrane</keyword>
<evidence type="ECO:0000256" key="6">
    <source>
        <dbReference type="ARBA" id="ARBA00023040"/>
    </source>
</evidence>
<evidence type="ECO:0000256" key="12">
    <source>
        <dbReference type="RuleBase" id="RU000688"/>
    </source>
</evidence>
<accession>A0A9R1U440</accession>
<evidence type="ECO:0000256" key="13">
    <source>
        <dbReference type="SAM" id="Phobius"/>
    </source>
</evidence>
<keyword evidence="5 13" id="KW-1133">Transmembrane helix</keyword>
<gene>
    <name evidence="16 17" type="primary">AstA-R1</name>
</gene>
<evidence type="ECO:0000313" key="17">
    <source>
        <dbReference type="RefSeq" id="XP_011308337.1"/>
    </source>
</evidence>
<dbReference type="InterPro" id="IPR000611">
    <property type="entry name" value="NPY_rcpt"/>
</dbReference>
<dbReference type="RefSeq" id="XP_011308337.1">
    <property type="nucleotide sequence ID" value="XM_011310035.1"/>
</dbReference>
<proteinExistence type="inferred from homology"/>
<evidence type="ECO:0000256" key="7">
    <source>
        <dbReference type="ARBA" id="ARBA00023136"/>
    </source>
</evidence>
<dbReference type="GO" id="GO:0004983">
    <property type="term" value="F:neuropeptide Y receptor activity"/>
    <property type="evidence" value="ECO:0007669"/>
    <property type="project" value="InterPro"/>
</dbReference>
<evidence type="ECO:0000256" key="2">
    <source>
        <dbReference type="ARBA" id="ARBA00010663"/>
    </source>
</evidence>
<feature type="transmembrane region" description="Helical" evidence="13">
    <location>
        <begin position="40"/>
        <end position="66"/>
    </location>
</feature>
<dbReference type="PANTHER" id="PTHR45695">
    <property type="entry name" value="LEUCOKININ RECEPTOR-RELATED"/>
    <property type="match status" value="1"/>
</dbReference>
<evidence type="ECO:0000256" key="5">
    <source>
        <dbReference type="ARBA" id="ARBA00022989"/>
    </source>
</evidence>
<keyword evidence="4 12" id="KW-0812">Transmembrane</keyword>
<dbReference type="InterPro" id="IPR017452">
    <property type="entry name" value="GPCR_Rhodpsn_7TM"/>
</dbReference>
<dbReference type="PROSITE" id="PS50262">
    <property type="entry name" value="G_PROTEIN_RECEP_F1_2"/>
    <property type="match status" value="1"/>
</dbReference>
<evidence type="ECO:0000256" key="3">
    <source>
        <dbReference type="ARBA" id="ARBA00022475"/>
    </source>
</evidence>
<name>A0A9R1U440_9HYME</name>
<dbReference type="SUPFAM" id="SSF81321">
    <property type="entry name" value="Family A G protein-coupled receptor-like"/>
    <property type="match status" value="1"/>
</dbReference>
<sequence>MNASAWNFSEHLDLLEQNLTNCSLDGGCYDRDLVSKVVKVVVPLFFGPIGILGLVGNSLVVIVIALNPAMRSTTNLLIINLAIADLLFVVFCIPFTAADFVLPHWPFGDLWCRIVQYLIIVTACASVYTLVLMSLDRYLAVVHPVASMTVRTEHHAFLAICIVWFVILTTSIPVLLIHGQVGSIVIMIEHPRQLVAIGDSLTRQIYIQLQGDEDPEKYICRILPDVNWPLFQMTFFLLSYVIPLTLTCGLYVFMLIRLWRGVRASAESRRGRKKVTRLVIIVVAVFAICWFPIQLILVVKSLGSYPLTTTSIMIQIASHVMAYMNSCVNPILYAFLSDNFRKAFRKIIYCRPRYQVSGTKGTGPLTKTTRAASSGDII</sequence>
<organism evidence="15 16">
    <name type="scientific">Fopius arisanus</name>
    <dbReference type="NCBI Taxonomy" id="64838"/>
    <lineage>
        <taxon>Eukaryota</taxon>
        <taxon>Metazoa</taxon>
        <taxon>Ecdysozoa</taxon>
        <taxon>Arthropoda</taxon>
        <taxon>Hexapoda</taxon>
        <taxon>Insecta</taxon>
        <taxon>Pterygota</taxon>
        <taxon>Neoptera</taxon>
        <taxon>Endopterygota</taxon>
        <taxon>Hymenoptera</taxon>
        <taxon>Apocrita</taxon>
        <taxon>Ichneumonoidea</taxon>
        <taxon>Braconidae</taxon>
        <taxon>Opiinae</taxon>
        <taxon>Fopius</taxon>
    </lineage>
</organism>
<keyword evidence="15" id="KW-1185">Reference proteome</keyword>
<evidence type="ECO:0000259" key="14">
    <source>
        <dbReference type="PROSITE" id="PS50262"/>
    </source>
</evidence>
<dbReference type="Gene3D" id="1.20.1070.10">
    <property type="entry name" value="Rhodopsin 7-helix transmembrane proteins"/>
    <property type="match status" value="1"/>
</dbReference>
<evidence type="ECO:0000256" key="11">
    <source>
        <dbReference type="ARBA" id="ARBA00023224"/>
    </source>
</evidence>
<dbReference type="InterPro" id="IPR000276">
    <property type="entry name" value="GPCR_Rhodpsn"/>
</dbReference>
<feature type="transmembrane region" description="Helical" evidence="13">
    <location>
        <begin position="233"/>
        <end position="256"/>
    </location>
</feature>
<feature type="transmembrane region" description="Helical" evidence="13">
    <location>
        <begin position="311"/>
        <end position="336"/>
    </location>
</feature>
<reference evidence="16 17" key="1">
    <citation type="submission" date="2025-04" db="UniProtKB">
        <authorList>
            <consortium name="RefSeq"/>
        </authorList>
    </citation>
    <scope>IDENTIFICATION</scope>
    <source>
        <strain evidence="16 17">USDA-PBARC FA_bdor</strain>
        <tissue evidence="16 17">Whole organism</tissue>
    </source>
</reference>
<evidence type="ECO:0000256" key="1">
    <source>
        <dbReference type="ARBA" id="ARBA00004651"/>
    </source>
</evidence>